<reference evidence="2 3" key="1">
    <citation type="submission" date="2021-08" db="EMBL/GenBank/DDBJ databases">
        <title>Comparative Genomics Analysis of the Genus Qipengyuania Reveals Extensive Genetic Diversity and Metabolic Versatility, Including the Description of Fifteen Novel Species.</title>
        <authorList>
            <person name="Liu Y."/>
        </authorList>
    </citation>
    <scope>NUCLEOTIDE SEQUENCE [LARGE SCALE GENOMIC DNA]</scope>
    <source>
        <strain evidence="2 3">1NDH1</strain>
    </source>
</reference>
<evidence type="ECO:0000313" key="3">
    <source>
        <dbReference type="Proteomes" id="UP000824321"/>
    </source>
</evidence>
<dbReference type="Proteomes" id="UP000824321">
    <property type="component" value="Chromosome"/>
</dbReference>
<accession>A0ABX9A4C3</accession>
<evidence type="ECO:0000256" key="1">
    <source>
        <dbReference type="SAM" id="MobiDB-lite"/>
    </source>
</evidence>
<sequence length="58" mass="6398">MNLANRSRQSEVVSQETANENERVPKTFVAGGQVGSLHARLQQELGLDWDDPVASMTE</sequence>
<keyword evidence="3" id="KW-1185">Reference proteome</keyword>
<feature type="compositionally biased region" description="Polar residues" evidence="1">
    <location>
        <begin position="1"/>
        <end position="18"/>
    </location>
</feature>
<feature type="region of interest" description="Disordered" evidence="1">
    <location>
        <begin position="1"/>
        <end position="26"/>
    </location>
</feature>
<name>A0ABX9A4C3_9SPHN</name>
<dbReference type="EMBL" id="CP081294">
    <property type="protein sequence ID" value="QZD95069.1"/>
    <property type="molecule type" value="Genomic_DNA"/>
</dbReference>
<dbReference type="RefSeq" id="WP_221430811.1">
    <property type="nucleotide sequence ID" value="NZ_CP081294.1"/>
</dbReference>
<evidence type="ECO:0000313" key="2">
    <source>
        <dbReference type="EMBL" id="QZD95069.1"/>
    </source>
</evidence>
<protein>
    <submittedName>
        <fullName evidence="2">Uncharacterized protein</fullName>
    </submittedName>
</protein>
<proteinExistence type="predicted"/>
<organism evidence="2 3">
    <name type="scientific">Qipengyuania gelatinilytica</name>
    <dbReference type="NCBI Taxonomy" id="2867231"/>
    <lineage>
        <taxon>Bacteria</taxon>
        <taxon>Pseudomonadati</taxon>
        <taxon>Pseudomonadota</taxon>
        <taxon>Alphaproteobacteria</taxon>
        <taxon>Sphingomonadales</taxon>
        <taxon>Erythrobacteraceae</taxon>
        <taxon>Qipengyuania</taxon>
    </lineage>
</organism>
<gene>
    <name evidence="2" type="ORF">K3136_13525</name>
</gene>